<feature type="domain" description="C3H1-type" evidence="7">
    <location>
        <begin position="130"/>
        <end position="158"/>
    </location>
</feature>
<dbReference type="GO" id="GO:0008270">
    <property type="term" value="F:zinc ion binding"/>
    <property type="evidence" value="ECO:0007669"/>
    <property type="project" value="UniProtKB-KW"/>
</dbReference>
<keyword evidence="2" id="KW-0677">Repeat</keyword>
<evidence type="ECO:0000259" key="7">
    <source>
        <dbReference type="PROSITE" id="PS50103"/>
    </source>
</evidence>
<dbReference type="FunFam" id="4.10.1000.10:FF:000018">
    <property type="entry name" value="Zinc finger protein"/>
    <property type="match status" value="1"/>
</dbReference>
<feature type="domain" description="C3H1-type" evidence="7">
    <location>
        <begin position="87"/>
        <end position="115"/>
    </location>
</feature>
<dbReference type="SUPFAM" id="SSF90229">
    <property type="entry name" value="CCCH zinc finger"/>
    <property type="match status" value="2"/>
</dbReference>
<dbReference type="InterPro" id="IPR000571">
    <property type="entry name" value="Znf_CCCH"/>
</dbReference>
<dbReference type="GO" id="GO:0003730">
    <property type="term" value="F:mRNA 3'-UTR binding"/>
    <property type="evidence" value="ECO:0007669"/>
    <property type="project" value="TreeGrafter"/>
</dbReference>
<evidence type="ECO:0000256" key="4">
    <source>
        <dbReference type="ARBA" id="ARBA00022833"/>
    </source>
</evidence>
<keyword evidence="9" id="KW-1185">Reference proteome</keyword>
<dbReference type="PANTHER" id="PTHR12547:SF144">
    <property type="entry name" value="C3H1-TYPE DOMAIN-CONTAINING PROTEIN"/>
    <property type="match status" value="1"/>
</dbReference>
<gene>
    <name evidence="8" type="ORF">OESDEN_11170</name>
</gene>
<feature type="compositionally biased region" description="Basic and acidic residues" evidence="6">
    <location>
        <begin position="367"/>
        <end position="382"/>
    </location>
</feature>
<dbReference type="OrthoDB" id="410307at2759"/>
<dbReference type="EMBL" id="KN554847">
    <property type="protein sequence ID" value="KHJ89019.1"/>
    <property type="molecule type" value="Genomic_DNA"/>
</dbReference>
<dbReference type="InterPro" id="IPR045877">
    <property type="entry name" value="ZFP36-like"/>
</dbReference>
<evidence type="ECO:0000256" key="5">
    <source>
        <dbReference type="PROSITE-ProRule" id="PRU00723"/>
    </source>
</evidence>
<feature type="compositionally biased region" description="Basic and acidic residues" evidence="6">
    <location>
        <begin position="202"/>
        <end position="216"/>
    </location>
</feature>
<evidence type="ECO:0000313" key="9">
    <source>
        <dbReference type="Proteomes" id="UP000053660"/>
    </source>
</evidence>
<accession>A0A0B1SVN5</accession>
<dbReference type="SMART" id="SM00356">
    <property type="entry name" value="ZnF_C3H1"/>
    <property type="match status" value="2"/>
</dbReference>
<feature type="zinc finger region" description="C3H1-type" evidence="5">
    <location>
        <begin position="87"/>
        <end position="115"/>
    </location>
</feature>
<organism evidence="8 9">
    <name type="scientific">Oesophagostomum dentatum</name>
    <name type="common">Nodular worm</name>
    <dbReference type="NCBI Taxonomy" id="61180"/>
    <lineage>
        <taxon>Eukaryota</taxon>
        <taxon>Metazoa</taxon>
        <taxon>Ecdysozoa</taxon>
        <taxon>Nematoda</taxon>
        <taxon>Chromadorea</taxon>
        <taxon>Rhabditida</taxon>
        <taxon>Rhabditina</taxon>
        <taxon>Rhabditomorpha</taxon>
        <taxon>Strongyloidea</taxon>
        <taxon>Strongylidae</taxon>
        <taxon>Oesophagostomum</taxon>
    </lineage>
</organism>
<dbReference type="GO" id="GO:0043186">
    <property type="term" value="C:P granule"/>
    <property type="evidence" value="ECO:0007669"/>
    <property type="project" value="UniProtKB-ARBA"/>
</dbReference>
<evidence type="ECO:0000256" key="6">
    <source>
        <dbReference type="SAM" id="MobiDB-lite"/>
    </source>
</evidence>
<feature type="region of interest" description="Disordered" evidence="6">
    <location>
        <begin position="177"/>
        <end position="223"/>
    </location>
</feature>
<dbReference type="GO" id="GO:0010468">
    <property type="term" value="P:regulation of gene expression"/>
    <property type="evidence" value="ECO:0007669"/>
    <property type="project" value="UniProtKB-ARBA"/>
</dbReference>
<proteinExistence type="predicted"/>
<dbReference type="GO" id="GO:0030154">
    <property type="term" value="P:cell differentiation"/>
    <property type="evidence" value="ECO:0007669"/>
    <property type="project" value="UniProtKB-ARBA"/>
</dbReference>
<evidence type="ECO:0000256" key="1">
    <source>
        <dbReference type="ARBA" id="ARBA00022723"/>
    </source>
</evidence>
<dbReference type="AlphaFoldDB" id="A0A0B1SVN5"/>
<dbReference type="Pfam" id="PF00642">
    <property type="entry name" value="zf-CCCH"/>
    <property type="match status" value="2"/>
</dbReference>
<dbReference type="GO" id="GO:0005829">
    <property type="term" value="C:cytosol"/>
    <property type="evidence" value="ECO:0007669"/>
    <property type="project" value="TreeGrafter"/>
</dbReference>
<dbReference type="PANTHER" id="PTHR12547">
    <property type="entry name" value="CCCH ZINC FINGER/TIS11-RELATED"/>
    <property type="match status" value="1"/>
</dbReference>
<dbReference type="Gene3D" id="6.10.250.3220">
    <property type="match status" value="1"/>
</dbReference>
<keyword evidence="4 5" id="KW-0862">Zinc</keyword>
<feature type="compositionally biased region" description="Basic and acidic residues" evidence="6">
    <location>
        <begin position="319"/>
        <end position="328"/>
    </location>
</feature>
<feature type="zinc finger region" description="C3H1-type" evidence="5">
    <location>
        <begin position="130"/>
        <end position="158"/>
    </location>
</feature>
<protein>
    <recommendedName>
        <fullName evidence="7">C3H1-type domain-containing protein</fullName>
    </recommendedName>
</protein>
<dbReference type="GO" id="GO:0080090">
    <property type="term" value="P:regulation of primary metabolic process"/>
    <property type="evidence" value="ECO:0007669"/>
    <property type="project" value="UniProtKB-ARBA"/>
</dbReference>
<evidence type="ECO:0000256" key="3">
    <source>
        <dbReference type="ARBA" id="ARBA00022771"/>
    </source>
</evidence>
<evidence type="ECO:0000313" key="8">
    <source>
        <dbReference type="EMBL" id="KHJ89019.1"/>
    </source>
</evidence>
<dbReference type="InterPro" id="IPR036855">
    <property type="entry name" value="Znf_CCCH_sf"/>
</dbReference>
<sequence>MSRSGEFTEQKQNLGIFPGFHGQTRLITVTPDAIIPSINEPIEASGGSRRRRSDLFDARGRRQCVTWETMTDEEREEVQRMKRKDEAYKTALCDAFKKFGFCPYGEGCRFAHGDSELRLPAQPRGKAHPKYKTQLCDKFSTFGHCPYGPRCQFIHKLKKGLPLIQYERLLAAGQISPEREDEAHLPPVPQGRRGSGSSPARNRGDAARRLSFDRENPFTPRQKIPNAIYPKMEIINIERACKYADDFVEKSATTRRRSMDFDDMRPVIDFSIGQMGRSASMHSLANRGMIGDIRSIPVTQPVDPTEVQVDNHVAPKGKKVPDLSLIKEEPEETQAQEGSPRTTRPKRNQWPEKANKMDTISEDDKENNESKQEKDNRTKETELLVQSCDEELLAQGLYDHRYPDTPTDLLEQWKELRTH</sequence>
<keyword evidence="1 5" id="KW-0479">Metal-binding</keyword>
<name>A0A0B1SVN5_OESDE</name>
<dbReference type="Proteomes" id="UP000053660">
    <property type="component" value="Unassembled WGS sequence"/>
</dbReference>
<dbReference type="FunFam" id="4.10.1000.10:FF:000001">
    <property type="entry name" value="zinc finger CCCH domain-containing protein 15-like"/>
    <property type="match status" value="1"/>
</dbReference>
<feature type="region of interest" description="Disordered" evidence="6">
    <location>
        <begin position="306"/>
        <end position="383"/>
    </location>
</feature>
<evidence type="ECO:0000256" key="2">
    <source>
        <dbReference type="ARBA" id="ARBA00022737"/>
    </source>
</evidence>
<dbReference type="Gene3D" id="4.10.1000.10">
    <property type="entry name" value="Zinc finger, CCCH-type"/>
    <property type="match status" value="1"/>
</dbReference>
<dbReference type="PROSITE" id="PS50103">
    <property type="entry name" value="ZF_C3H1"/>
    <property type="match status" value="2"/>
</dbReference>
<keyword evidence="3 5" id="KW-0863">Zinc-finger</keyword>
<reference evidence="8 9" key="1">
    <citation type="submission" date="2014-03" db="EMBL/GenBank/DDBJ databases">
        <title>Draft genome of the hookworm Oesophagostomum dentatum.</title>
        <authorList>
            <person name="Mitreva M."/>
        </authorList>
    </citation>
    <scope>NUCLEOTIDE SEQUENCE [LARGE SCALE GENOMIC DNA]</scope>
    <source>
        <strain evidence="8 9">OD-Hann</strain>
    </source>
</reference>